<name>A0A8X6KDH9_TRICU</name>
<gene>
    <name evidence="2" type="ORF">TNCT_250521</name>
</gene>
<dbReference type="AlphaFoldDB" id="A0A8X6KDH9"/>
<keyword evidence="3" id="KW-1185">Reference proteome</keyword>
<sequence length="103" mass="12131">MSPDLTFYTEKGSREADAHPTDLVGTSRNYRGQKTTKNYSYTWIPGCKEIITKTYEELAKIKYGITLSRLVRYLLMHVRRTSRKTIYWRCALYARIYGILQPI</sequence>
<dbReference type="EMBL" id="BMAO01000690">
    <property type="protein sequence ID" value="GFQ68613.1"/>
    <property type="molecule type" value="Genomic_DNA"/>
</dbReference>
<dbReference type="Proteomes" id="UP000887116">
    <property type="component" value="Unassembled WGS sequence"/>
</dbReference>
<comment type="caution">
    <text evidence="2">The sequence shown here is derived from an EMBL/GenBank/DDBJ whole genome shotgun (WGS) entry which is preliminary data.</text>
</comment>
<evidence type="ECO:0000313" key="2">
    <source>
        <dbReference type="EMBL" id="GFQ68613.1"/>
    </source>
</evidence>
<evidence type="ECO:0000313" key="3">
    <source>
        <dbReference type="Proteomes" id="UP000887116"/>
    </source>
</evidence>
<accession>A0A8X6KDH9</accession>
<proteinExistence type="predicted"/>
<protein>
    <submittedName>
        <fullName evidence="2">Uncharacterized protein</fullName>
    </submittedName>
</protein>
<feature type="region of interest" description="Disordered" evidence="1">
    <location>
        <begin position="1"/>
        <end position="29"/>
    </location>
</feature>
<reference evidence="2" key="1">
    <citation type="submission" date="2020-07" db="EMBL/GenBank/DDBJ databases">
        <title>Multicomponent nature underlies the extraordinary mechanical properties of spider dragline silk.</title>
        <authorList>
            <person name="Kono N."/>
            <person name="Nakamura H."/>
            <person name="Mori M."/>
            <person name="Yoshida Y."/>
            <person name="Ohtoshi R."/>
            <person name="Malay A.D."/>
            <person name="Moran D.A.P."/>
            <person name="Tomita M."/>
            <person name="Numata K."/>
            <person name="Arakawa K."/>
        </authorList>
    </citation>
    <scope>NUCLEOTIDE SEQUENCE</scope>
</reference>
<feature type="compositionally biased region" description="Basic and acidic residues" evidence="1">
    <location>
        <begin position="11"/>
        <end position="20"/>
    </location>
</feature>
<dbReference type="OrthoDB" id="10412204at2759"/>
<evidence type="ECO:0000256" key="1">
    <source>
        <dbReference type="SAM" id="MobiDB-lite"/>
    </source>
</evidence>
<organism evidence="2 3">
    <name type="scientific">Trichonephila clavata</name>
    <name type="common">Joro spider</name>
    <name type="synonym">Nephila clavata</name>
    <dbReference type="NCBI Taxonomy" id="2740835"/>
    <lineage>
        <taxon>Eukaryota</taxon>
        <taxon>Metazoa</taxon>
        <taxon>Ecdysozoa</taxon>
        <taxon>Arthropoda</taxon>
        <taxon>Chelicerata</taxon>
        <taxon>Arachnida</taxon>
        <taxon>Araneae</taxon>
        <taxon>Araneomorphae</taxon>
        <taxon>Entelegynae</taxon>
        <taxon>Araneoidea</taxon>
        <taxon>Nephilidae</taxon>
        <taxon>Trichonephila</taxon>
    </lineage>
</organism>